<gene>
    <name evidence="2" type="ORF">SDAV_00530</name>
</gene>
<evidence type="ECO:0000256" key="1">
    <source>
        <dbReference type="SAM" id="Phobius"/>
    </source>
</evidence>
<name>A0A345DMT6_9MOLU</name>
<accession>A0A345DMT6</accession>
<keyword evidence="1" id="KW-0472">Membrane</keyword>
<keyword evidence="1" id="KW-1133">Transmembrane helix</keyword>
<dbReference type="KEGG" id="sphh:SDAV_00530"/>
<proteinExistence type="predicted"/>
<feature type="transmembrane region" description="Helical" evidence="1">
    <location>
        <begin position="20"/>
        <end position="39"/>
    </location>
</feature>
<evidence type="ECO:0000313" key="3">
    <source>
        <dbReference type="Proteomes" id="UP000253689"/>
    </source>
</evidence>
<evidence type="ECO:0000313" key="2">
    <source>
        <dbReference type="EMBL" id="AXF95524.1"/>
    </source>
</evidence>
<keyword evidence="1" id="KW-0812">Transmembrane</keyword>
<reference evidence="3" key="1">
    <citation type="submission" date="2018-07" db="EMBL/GenBank/DDBJ databases">
        <title>Complete Genome Sequence of Spiroplasma phoeniceum.</title>
        <authorList>
            <person name="Davis R.E."/>
            <person name="Shao J.Y."/>
            <person name="Zhao Y."/>
            <person name="Silver A."/>
            <person name="Stump z."/>
            <person name="Gasparich G."/>
        </authorList>
    </citation>
    <scope>NUCLEOTIDE SEQUENCE [LARGE SCALE GENOMIC DNA]</scope>
    <source>
        <strain evidence="3">P40</strain>
    </source>
</reference>
<keyword evidence="3" id="KW-1185">Reference proteome</keyword>
<dbReference type="EMBL" id="CP031088">
    <property type="protein sequence ID" value="AXF95524.1"/>
    <property type="molecule type" value="Genomic_DNA"/>
</dbReference>
<protein>
    <submittedName>
        <fullName evidence="2">Uncharacterized protein</fullName>
    </submittedName>
</protein>
<feature type="transmembrane region" description="Helical" evidence="1">
    <location>
        <begin position="51"/>
        <end position="71"/>
    </location>
</feature>
<organism evidence="2 3">
    <name type="scientific">Spiroplasma phoeniceum P40</name>
    <dbReference type="NCBI Taxonomy" id="1276259"/>
    <lineage>
        <taxon>Bacteria</taxon>
        <taxon>Bacillati</taxon>
        <taxon>Mycoplasmatota</taxon>
        <taxon>Mollicutes</taxon>
        <taxon>Entomoplasmatales</taxon>
        <taxon>Spiroplasmataceae</taxon>
        <taxon>Spiroplasma</taxon>
    </lineage>
</organism>
<dbReference type="AlphaFoldDB" id="A0A345DMT6"/>
<feature type="transmembrane region" description="Helical" evidence="1">
    <location>
        <begin position="77"/>
        <end position="98"/>
    </location>
</feature>
<sequence length="108" mass="12603">MTDNDQTKMTESMQIMRIVIWFYFFYTWATLLDAVFIGIGKLKFLLIKSCVINFTVYLIPFILIAVNILFLNIKLIILIYSFSLLGSFIVNLIMYLILLSKNKETMLG</sequence>
<dbReference type="Proteomes" id="UP000253689">
    <property type="component" value="Chromosome"/>
</dbReference>